<comment type="similarity">
    <text evidence="1">Belongs to the beta/gamma-crystallin family.</text>
</comment>
<evidence type="ECO:0000256" key="2">
    <source>
        <dbReference type="ARBA" id="ARBA00022737"/>
    </source>
</evidence>
<keyword evidence="2" id="KW-0677">Repeat</keyword>
<gene>
    <name evidence="4" type="ORF">ACFPIJ_27360</name>
</gene>
<reference evidence="5" key="1">
    <citation type="journal article" date="2019" name="Int. J. Syst. Evol. Microbiol.">
        <title>The Global Catalogue of Microorganisms (GCM) 10K type strain sequencing project: providing services to taxonomists for standard genome sequencing and annotation.</title>
        <authorList>
            <consortium name="The Broad Institute Genomics Platform"/>
            <consortium name="The Broad Institute Genome Sequencing Center for Infectious Disease"/>
            <person name="Wu L."/>
            <person name="Ma J."/>
        </authorList>
    </citation>
    <scope>NUCLEOTIDE SEQUENCE [LARGE SCALE GENOMIC DNA]</scope>
    <source>
        <strain evidence="5">CGMCC 4.7152</strain>
    </source>
</reference>
<feature type="domain" description="Beta/gamma crystallin 'Greek key'" evidence="3">
    <location>
        <begin position="39"/>
        <end position="121"/>
    </location>
</feature>
<evidence type="ECO:0000313" key="5">
    <source>
        <dbReference type="Proteomes" id="UP001595912"/>
    </source>
</evidence>
<accession>A0ABV9VYS0</accession>
<comment type="caution">
    <text evidence="4">The sequence shown here is derived from an EMBL/GenBank/DDBJ whole genome shotgun (WGS) entry which is preliminary data.</text>
</comment>
<dbReference type="Gene3D" id="2.60.20.10">
    <property type="entry name" value="Crystallins"/>
    <property type="match status" value="1"/>
</dbReference>
<dbReference type="InterPro" id="IPR001064">
    <property type="entry name" value="Beta/gamma_crystallin"/>
</dbReference>
<dbReference type="RefSeq" id="WP_380118710.1">
    <property type="nucleotide sequence ID" value="NZ_JBHSIU010000037.1"/>
</dbReference>
<evidence type="ECO:0000259" key="3">
    <source>
        <dbReference type="SMART" id="SM00247"/>
    </source>
</evidence>
<protein>
    <recommendedName>
        <fullName evidence="3">Beta/gamma crystallin 'Greek key' domain-containing protein</fullName>
    </recommendedName>
</protein>
<sequence>MSSASWRRVLIPVAAVAALLAGAVLYAAVRSGPADAGPTFYGDVNYGGSAVTLGAGDYDLPRLRAAGIANDGVSSVRVPSGWTVTAFQHRGFLSTLWTFTADNPDTVNTGGRDVISSMRIIRT</sequence>
<dbReference type="InterPro" id="IPR011024">
    <property type="entry name" value="G_crystallin-like"/>
</dbReference>
<dbReference type="Proteomes" id="UP001595912">
    <property type="component" value="Unassembled WGS sequence"/>
</dbReference>
<dbReference type="SMART" id="SM00247">
    <property type="entry name" value="XTALbg"/>
    <property type="match status" value="1"/>
</dbReference>
<name>A0ABV9VYS0_9ACTN</name>
<dbReference type="SUPFAM" id="SSF49695">
    <property type="entry name" value="gamma-Crystallin-like"/>
    <property type="match status" value="1"/>
</dbReference>
<evidence type="ECO:0000313" key="4">
    <source>
        <dbReference type="EMBL" id="MFC5001542.1"/>
    </source>
</evidence>
<dbReference type="EMBL" id="JBHSIU010000037">
    <property type="protein sequence ID" value="MFC5001542.1"/>
    <property type="molecule type" value="Genomic_DNA"/>
</dbReference>
<proteinExistence type="inferred from homology"/>
<keyword evidence="5" id="KW-1185">Reference proteome</keyword>
<organism evidence="4 5">
    <name type="scientific">Dactylosporangium cerinum</name>
    <dbReference type="NCBI Taxonomy" id="1434730"/>
    <lineage>
        <taxon>Bacteria</taxon>
        <taxon>Bacillati</taxon>
        <taxon>Actinomycetota</taxon>
        <taxon>Actinomycetes</taxon>
        <taxon>Micromonosporales</taxon>
        <taxon>Micromonosporaceae</taxon>
        <taxon>Dactylosporangium</taxon>
    </lineage>
</organism>
<evidence type="ECO:0000256" key="1">
    <source>
        <dbReference type="ARBA" id="ARBA00009646"/>
    </source>
</evidence>